<dbReference type="RefSeq" id="WP_123254962.1">
    <property type="nucleotide sequence ID" value="NZ_RBED01000084.1"/>
</dbReference>
<accession>A0A3N0C343</accession>
<keyword evidence="9" id="KW-1185">Reference proteome</keyword>
<dbReference type="PRINTS" id="PR00038">
    <property type="entry name" value="HTHLUXR"/>
</dbReference>
<gene>
    <name evidence="8" type="ORF">D7003_08145</name>
</gene>
<feature type="modified residue" description="4-aspartylphosphate" evidence="5">
    <location>
        <position position="61"/>
    </location>
</feature>
<proteinExistence type="predicted"/>
<evidence type="ECO:0000256" key="2">
    <source>
        <dbReference type="ARBA" id="ARBA00023015"/>
    </source>
</evidence>
<dbReference type="PANTHER" id="PTHR43214">
    <property type="entry name" value="TWO-COMPONENT RESPONSE REGULATOR"/>
    <property type="match status" value="1"/>
</dbReference>
<evidence type="ECO:0000313" key="8">
    <source>
        <dbReference type="EMBL" id="RNL56976.1"/>
    </source>
</evidence>
<dbReference type="GO" id="GO:0003677">
    <property type="term" value="F:DNA binding"/>
    <property type="evidence" value="ECO:0007669"/>
    <property type="project" value="UniProtKB-KW"/>
</dbReference>
<keyword evidence="4" id="KW-0804">Transcription</keyword>
<dbReference type="InterPro" id="IPR011006">
    <property type="entry name" value="CheY-like_superfamily"/>
</dbReference>
<keyword evidence="3 8" id="KW-0238">DNA-binding</keyword>
<dbReference type="Pfam" id="PF00196">
    <property type="entry name" value="GerE"/>
    <property type="match status" value="1"/>
</dbReference>
<dbReference type="CDD" id="cd17535">
    <property type="entry name" value="REC_NarL-like"/>
    <property type="match status" value="1"/>
</dbReference>
<reference evidence="8 9" key="1">
    <citation type="submission" date="2018-10" db="EMBL/GenBank/DDBJ databases">
        <title>Genome sequencing of Arthrobacter oryzae TNB02.</title>
        <authorList>
            <person name="Cho Y.-J."/>
            <person name="Cho A."/>
            <person name="Kim O.-S."/>
        </authorList>
    </citation>
    <scope>NUCLEOTIDE SEQUENCE [LARGE SCALE GENOMIC DNA]</scope>
    <source>
        <strain evidence="8 9">TNB02</strain>
    </source>
</reference>
<dbReference type="GO" id="GO:0000160">
    <property type="term" value="P:phosphorelay signal transduction system"/>
    <property type="evidence" value="ECO:0007669"/>
    <property type="project" value="InterPro"/>
</dbReference>
<dbReference type="PANTHER" id="PTHR43214:SF24">
    <property type="entry name" value="TRANSCRIPTIONAL REGULATORY PROTEIN NARL-RELATED"/>
    <property type="match status" value="1"/>
</dbReference>
<feature type="domain" description="HTH luxR-type" evidence="6">
    <location>
        <begin position="145"/>
        <end position="210"/>
    </location>
</feature>
<evidence type="ECO:0000259" key="7">
    <source>
        <dbReference type="PROSITE" id="PS50110"/>
    </source>
</evidence>
<dbReference type="OrthoDB" id="9808843at2"/>
<dbReference type="Gene3D" id="3.40.50.2300">
    <property type="match status" value="1"/>
</dbReference>
<dbReference type="Proteomes" id="UP000273807">
    <property type="component" value="Unassembled WGS sequence"/>
</dbReference>
<evidence type="ECO:0000313" key="9">
    <source>
        <dbReference type="Proteomes" id="UP000273807"/>
    </source>
</evidence>
<dbReference type="SUPFAM" id="SSF52172">
    <property type="entry name" value="CheY-like"/>
    <property type="match status" value="1"/>
</dbReference>
<name>A0A3N0C343_9MICC</name>
<dbReference type="PROSITE" id="PS50043">
    <property type="entry name" value="HTH_LUXR_2"/>
    <property type="match status" value="1"/>
</dbReference>
<evidence type="ECO:0000256" key="5">
    <source>
        <dbReference type="PROSITE-ProRule" id="PRU00169"/>
    </source>
</evidence>
<dbReference type="SUPFAM" id="SSF46894">
    <property type="entry name" value="C-terminal effector domain of the bipartite response regulators"/>
    <property type="match status" value="1"/>
</dbReference>
<dbReference type="InterPro" id="IPR001789">
    <property type="entry name" value="Sig_transdc_resp-reg_receiver"/>
</dbReference>
<evidence type="ECO:0000256" key="1">
    <source>
        <dbReference type="ARBA" id="ARBA00022553"/>
    </source>
</evidence>
<dbReference type="CDD" id="cd06170">
    <property type="entry name" value="LuxR_C_like"/>
    <property type="match status" value="1"/>
</dbReference>
<dbReference type="InterPro" id="IPR039420">
    <property type="entry name" value="WalR-like"/>
</dbReference>
<dbReference type="AlphaFoldDB" id="A0A3N0C343"/>
<dbReference type="GO" id="GO:0006355">
    <property type="term" value="P:regulation of DNA-templated transcription"/>
    <property type="evidence" value="ECO:0007669"/>
    <property type="project" value="InterPro"/>
</dbReference>
<comment type="caution">
    <text evidence="8">The sequence shown here is derived from an EMBL/GenBank/DDBJ whole genome shotgun (WGS) entry which is preliminary data.</text>
</comment>
<dbReference type="EMBL" id="RBED01000084">
    <property type="protein sequence ID" value="RNL56976.1"/>
    <property type="molecule type" value="Genomic_DNA"/>
</dbReference>
<keyword evidence="1 5" id="KW-0597">Phosphoprotein</keyword>
<dbReference type="Pfam" id="PF00072">
    <property type="entry name" value="Response_reg"/>
    <property type="match status" value="1"/>
</dbReference>
<evidence type="ECO:0000256" key="4">
    <source>
        <dbReference type="ARBA" id="ARBA00023163"/>
    </source>
</evidence>
<organism evidence="8 9">
    <name type="scientific">Arthrobacter oryzae</name>
    <dbReference type="NCBI Taxonomy" id="409290"/>
    <lineage>
        <taxon>Bacteria</taxon>
        <taxon>Bacillati</taxon>
        <taxon>Actinomycetota</taxon>
        <taxon>Actinomycetes</taxon>
        <taxon>Micrococcales</taxon>
        <taxon>Micrococcaceae</taxon>
        <taxon>Arthrobacter</taxon>
    </lineage>
</organism>
<dbReference type="SMART" id="SM00448">
    <property type="entry name" value="REC"/>
    <property type="match status" value="1"/>
</dbReference>
<keyword evidence="2" id="KW-0805">Transcription regulation</keyword>
<protein>
    <submittedName>
        <fullName evidence="8">DNA-binding response regulator</fullName>
    </submittedName>
</protein>
<dbReference type="PROSITE" id="PS50110">
    <property type="entry name" value="RESPONSE_REGULATORY"/>
    <property type="match status" value="1"/>
</dbReference>
<dbReference type="SMART" id="SM00421">
    <property type="entry name" value="HTH_LUXR"/>
    <property type="match status" value="1"/>
</dbReference>
<evidence type="ECO:0000259" key="6">
    <source>
        <dbReference type="PROSITE" id="PS50043"/>
    </source>
</evidence>
<dbReference type="PROSITE" id="PS00622">
    <property type="entry name" value="HTH_LUXR_1"/>
    <property type="match status" value="1"/>
</dbReference>
<sequence>MNDIRILLVDDHPVVRAGLRAMLTGFEGIAVAAEAADGDAALRELHRLQTLDDPVDVVLMDLQMGAGMDGVTATSRIRLLEAAPPVLILTTYDSDADILAAVEAGASGYMLKDAAPEEIRQAVLAAAAGQTALAPKIAALLMNRISNPATALTPREAQLLELLATGLSNRAIAKQIFISEATVKTHLVHIYGKLGVENRTAAIAAATRRRLIRIPGQQG</sequence>
<dbReference type="InterPro" id="IPR000792">
    <property type="entry name" value="Tscrpt_reg_LuxR_C"/>
</dbReference>
<dbReference type="InterPro" id="IPR016032">
    <property type="entry name" value="Sig_transdc_resp-reg_C-effctor"/>
</dbReference>
<feature type="domain" description="Response regulatory" evidence="7">
    <location>
        <begin position="5"/>
        <end position="127"/>
    </location>
</feature>
<dbReference type="InterPro" id="IPR058245">
    <property type="entry name" value="NreC/VraR/RcsB-like_REC"/>
</dbReference>
<evidence type="ECO:0000256" key="3">
    <source>
        <dbReference type="ARBA" id="ARBA00023125"/>
    </source>
</evidence>